<name>A0ACD5H0M0_9CYAN</name>
<gene>
    <name evidence="1" type="ORF">BH720_015500</name>
</gene>
<evidence type="ECO:0000313" key="1">
    <source>
        <dbReference type="EMBL" id="XPM66562.1"/>
    </source>
</evidence>
<evidence type="ECO:0000313" key="2">
    <source>
        <dbReference type="Proteomes" id="UP000095472"/>
    </source>
</evidence>
<organism evidence="1 2">
    <name type="scientific">Desertifilum tharense IPPAS B-1220</name>
    <dbReference type="NCBI Taxonomy" id="1781255"/>
    <lineage>
        <taxon>Bacteria</taxon>
        <taxon>Bacillati</taxon>
        <taxon>Cyanobacteriota</taxon>
        <taxon>Cyanophyceae</taxon>
        <taxon>Desertifilales</taxon>
        <taxon>Desertifilaceae</taxon>
        <taxon>Desertifilum</taxon>
    </lineage>
</organism>
<accession>A0ACD5H0M0</accession>
<sequence length="58" mass="6369">MVLNAMESPVGTLNRRDILKAVVQALNLSVSEGQIQQVHEQGQYPPNLQLQAIARSTL</sequence>
<reference evidence="1 2" key="1">
    <citation type="journal article" date="2016" name="Genome Announc.">
        <title>Draft Genome Sequence of the Thermotolerant Cyanobacterium Desertifilum sp. IPPAS B-1220.</title>
        <authorList>
            <person name="Mironov K.S."/>
            <person name="Sinetova M.A."/>
            <person name="Bolatkhan K."/>
            <person name="Zayadan B.K."/>
            <person name="Ustinova V.V."/>
            <person name="Kupriyanova E.V."/>
            <person name="Skrypnik A.N."/>
            <person name="Gogoleva N.E."/>
            <person name="Gogolev Y.V."/>
            <person name="Los D.A."/>
        </authorList>
    </citation>
    <scope>NUCLEOTIDE SEQUENCE [LARGE SCALE GENOMIC DNA]</scope>
    <source>
        <strain evidence="1 2">IPPAS B-1220</strain>
    </source>
</reference>
<dbReference type="EMBL" id="CP182909">
    <property type="protein sequence ID" value="XPM66562.1"/>
    <property type="molecule type" value="Genomic_DNA"/>
</dbReference>
<keyword evidence="2" id="KW-1185">Reference proteome</keyword>
<proteinExistence type="predicted"/>
<protein>
    <submittedName>
        <fullName evidence="1">Uncharacterized protein</fullName>
    </submittedName>
</protein>
<dbReference type="Proteomes" id="UP000095472">
    <property type="component" value="Chromosome"/>
</dbReference>